<keyword evidence="4 6" id="KW-0256">Endoplasmic reticulum</keyword>
<feature type="compositionally biased region" description="Low complexity" evidence="7">
    <location>
        <begin position="1813"/>
        <end position="1824"/>
    </location>
</feature>
<evidence type="ECO:0000256" key="3">
    <source>
        <dbReference type="ARBA" id="ARBA00022448"/>
    </source>
</evidence>
<accession>A0A210QV16</accession>
<gene>
    <name evidence="10" type="ORF">KP79_PYT04078</name>
</gene>
<evidence type="ECO:0000256" key="6">
    <source>
        <dbReference type="RuleBase" id="RU364101"/>
    </source>
</evidence>
<dbReference type="OrthoDB" id="8918678at2759"/>
<feature type="compositionally biased region" description="Low complexity" evidence="7">
    <location>
        <begin position="2001"/>
        <end position="2010"/>
    </location>
</feature>
<protein>
    <recommendedName>
        <fullName evidence="6">Protein transport protein sec16</fullName>
    </recommendedName>
</protein>
<feature type="compositionally biased region" description="Polar residues" evidence="7">
    <location>
        <begin position="2086"/>
        <end position="2097"/>
    </location>
</feature>
<dbReference type="GO" id="GO:0007030">
    <property type="term" value="P:Golgi organization"/>
    <property type="evidence" value="ECO:0007669"/>
    <property type="project" value="TreeGrafter"/>
</dbReference>
<feature type="compositionally biased region" description="Polar residues" evidence="7">
    <location>
        <begin position="1790"/>
        <end position="1812"/>
    </location>
</feature>
<evidence type="ECO:0000256" key="4">
    <source>
        <dbReference type="ARBA" id="ARBA00022824"/>
    </source>
</evidence>
<proteinExistence type="inferred from homology"/>
<evidence type="ECO:0000313" key="11">
    <source>
        <dbReference type="Proteomes" id="UP000242188"/>
    </source>
</evidence>
<comment type="subcellular location">
    <subcellularLocation>
        <location evidence="1">Endoplasmic reticulum</location>
    </subcellularLocation>
    <subcellularLocation>
        <location evidence="6">Golgi apparatus membrane</location>
    </subcellularLocation>
</comment>
<feature type="region of interest" description="Disordered" evidence="7">
    <location>
        <begin position="1612"/>
        <end position="1669"/>
    </location>
</feature>
<feature type="compositionally biased region" description="Basic and acidic residues" evidence="7">
    <location>
        <begin position="827"/>
        <end position="925"/>
    </location>
</feature>
<dbReference type="STRING" id="6573.A0A210QV16"/>
<feature type="compositionally biased region" description="Polar residues" evidence="7">
    <location>
        <begin position="1861"/>
        <end position="1874"/>
    </location>
</feature>
<dbReference type="Pfam" id="PF12931">
    <property type="entry name" value="TPR_Sec16"/>
    <property type="match status" value="1"/>
</dbReference>
<dbReference type="PANTHER" id="PTHR13402">
    <property type="entry name" value="RGPR-RELATED"/>
    <property type="match status" value="1"/>
</dbReference>
<feature type="domain" description="Sec16 Sec23-binding" evidence="8">
    <location>
        <begin position="1332"/>
        <end position="1569"/>
    </location>
</feature>
<evidence type="ECO:0000313" key="10">
    <source>
        <dbReference type="EMBL" id="OWF52613.1"/>
    </source>
</evidence>
<feature type="region of interest" description="Disordered" evidence="7">
    <location>
        <begin position="1790"/>
        <end position="1832"/>
    </location>
</feature>
<feature type="compositionally biased region" description="Polar residues" evidence="7">
    <location>
        <begin position="1736"/>
        <end position="1752"/>
    </location>
</feature>
<dbReference type="CDD" id="cd09233">
    <property type="entry name" value="ACE1-Sec16-like"/>
    <property type="match status" value="1"/>
</dbReference>
<feature type="compositionally biased region" description="Pro residues" evidence="7">
    <location>
        <begin position="464"/>
        <end position="476"/>
    </location>
</feature>
<feature type="compositionally biased region" description="Low complexity" evidence="7">
    <location>
        <begin position="1644"/>
        <end position="1655"/>
    </location>
</feature>
<feature type="region of interest" description="Disordered" evidence="7">
    <location>
        <begin position="1687"/>
        <end position="1752"/>
    </location>
</feature>
<feature type="compositionally biased region" description="Basic and acidic residues" evidence="7">
    <location>
        <begin position="937"/>
        <end position="993"/>
    </location>
</feature>
<feature type="compositionally biased region" description="Low complexity" evidence="7">
    <location>
        <begin position="656"/>
        <end position="676"/>
    </location>
</feature>
<feature type="region of interest" description="Disordered" evidence="7">
    <location>
        <begin position="1077"/>
        <end position="1116"/>
    </location>
</feature>
<feature type="compositionally biased region" description="Basic and acidic residues" evidence="7">
    <location>
        <begin position="628"/>
        <end position="652"/>
    </location>
</feature>
<dbReference type="InterPro" id="IPR024298">
    <property type="entry name" value="Sec16_Sec23-bd"/>
</dbReference>
<feature type="region of interest" description="Disordered" evidence="7">
    <location>
        <begin position="408"/>
        <end position="736"/>
    </location>
</feature>
<dbReference type="GO" id="GO:0016192">
    <property type="term" value="P:vesicle-mediated transport"/>
    <property type="evidence" value="ECO:0007669"/>
    <property type="project" value="UniProtKB-KW"/>
</dbReference>
<dbReference type="InterPro" id="IPR024340">
    <property type="entry name" value="Sec16_CCD"/>
</dbReference>
<feature type="domain" description="Sec16 central conserved" evidence="9">
    <location>
        <begin position="1162"/>
        <end position="1259"/>
    </location>
</feature>
<evidence type="ECO:0000259" key="9">
    <source>
        <dbReference type="Pfam" id="PF12932"/>
    </source>
</evidence>
<feature type="compositionally biased region" description="Polar residues" evidence="7">
    <location>
        <begin position="578"/>
        <end position="589"/>
    </location>
</feature>
<evidence type="ECO:0000256" key="1">
    <source>
        <dbReference type="ARBA" id="ARBA00004240"/>
    </source>
</evidence>
<feature type="compositionally biased region" description="Low complexity" evidence="7">
    <location>
        <begin position="81"/>
        <end position="94"/>
    </location>
</feature>
<dbReference type="GO" id="GO:0070973">
    <property type="term" value="P:protein localization to endoplasmic reticulum exit site"/>
    <property type="evidence" value="ECO:0007669"/>
    <property type="project" value="TreeGrafter"/>
</dbReference>
<feature type="region of interest" description="Disordered" evidence="7">
    <location>
        <begin position="822"/>
        <end position="1002"/>
    </location>
</feature>
<feature type="compositionally biased region" description="Polar residues" evidence="7">
    <location>
        <begin position="408"/>
        <end position="426"/>
    </location>
</feature>
<dbReference type="GO" id="GO:0015031">
    <property type="term" value="P:protein transport"/>
    <property type="evidence" value="ECO:0007669"/>
    <property type="project" value="UniProtKB-KW"/>
</dbReference>
<dbReference type="GO" id="GO:0012507">
    <property type="term" value="C:ER to Golgi transport vesicle membrane"/>
    <property type="evidence" value="ECO:0007669"/>
    <property type="project" value="TreeGrafter"/>
</dbReference>
<feature type="region of interest" description="Disordered" evidence="7">
    <location>
        <begin position="1941"/>
        <end position="2114"/>
    </location>
</feature>
<comment type="similarity">
    <text evidence="2 6">Belongs to the SEC16 family.</text>
</comment>
<feature type="compositionally biased region" description="Basic and acidic residues" evidence="7">
    <location>
        <begin position="718"/>
        <end position="730"/>
    </location>
</feature>
<evidence type="ECO:0000256" key="7">
    <source>
        <dbReference type="SAM" id="MobiDB-lite"/>
    </source>
</evidence>
<keyword evidence="6" id="KW-0653">Protein transport</keyword>
<feature type="compositionally biased region" description="Basic and acidic residues" evidence="7">
    <location>
        <begin position="1913"/>
        <end position="1928"/>
    </location>
</feature>
<feature type="region of interest" description="Disordered" evidence="7">
    <location>
        <begin position="1850"/>
        <end position="1928"/>
    </location>
</feature>
<feature type="region of interest" description="Disordered" evidence="7">
    <location>
        <begin position="239"/>
        <end position="272"/>
    </location>
</feature>
<keyword evidence="6" id="KW-0333">Golgi apparatus</keyword>
<feature type="region of interest" description="Disordered" evidence="7">
    <location>
        <begin position="168"/>
        <end position="192"/>
    </location>
</feature>
<dbReference type="Proteomes" id="UP000242188">
    <property type="component" value="Unassembled WGS sequence"/>
</dbReference>
<feature type="region of interest" description="Disordered" evidence="7">
    <location>
        <begin position="1"/>
        <end position="103"/>
    </location>
</feature>
<feature type="compositionally biased region" description="Polar residues" evidence="7">
    <location>
        <begin position="1660"/>
        <end position="1669"/>
    </location>
</feature>
<dbReference type="Pfam" id="PF12932">
    <property type="entry name" value="Sec16"/>
    <property type="match status" value="1"/>
</dbReference>
<dbReference type="EMBL" id="NEDP02001728">
    <property type="protein sequence ID" value="OWF52613.1"/>
    <property type="molecule type" value="Genomic_DNA"/>
</dbReference>
<name>A0A210QV16_MIZYE</name>
<evidence type="ECO:0000259" key="8">
    <source>
        <dbReference type="Pfam" id="PF12931"/>
    </source>
</evidence>
<sequence>MSNSTPWQYQQGAQTSTGTGAGAVKLFNPAGFGAATSQPSNFVNNAVQDGQLQANGQKEASTMNSSWDWSPSQWHSGGNEGHNNQQSNANQGQGHDVPGNVDTSVYEGQAYDQTQQHQQYYNQQQYWDPNQQQNHQQVLNQQAQGQDFHGHQDWANQQYDYNQTWNNTDYSQQQSQPLNNHYDGQQTFQPHQENSQPYNIINQEQTQGHFNLEQDQDHLANQGPNQEHVYNQQKVENDGLNSSAASNYSGSLNQSSIHEDQGSTSGFYQNTDPEDVGFMGQIHVGEEPVVSSGIVNPPNVVHSSANDNAPLRMGMVGGEQLESTQDRTDMIDVISQVNHMRIQDNESSGGVSYSAKSVDRAQEQGFGIGQPVTSNDPPANLVQTNSGMMATADDQQSLGDWEVVPSQNLAVPGNHSRQSSTDNNVQFFIGSSRNSPGSGRGTGSPCSVIQGQGEEKTNLSVFNPQPPQVCQPPKPFQPDSMLPKYTSSPNITPETTVSTELGKSSLSNTGPPPSIGTPPSGRGGDNPFRKNGQQLAPTEPQQELRHGITGNVSSLEGSSYSEGVLSSKDSSLEPPSPILNTEDPSQTLGSRFGQKMKPQSPIMPRKESPFQPPARRRNISGSSETIEENARMEEVSRQDSRESLTRGIEHSKSMGSDRSFGAGSSRRSSGSDSQGQSDRDSSHSQDPHWKTRTNLDRRSRPPPGPSGSSRARAVMSPRRMEKHLQHNQERRVKHNMSPATTLWADSGELPTANILLAPAGPMPSLMSPVSVSLPLKAKDSKETEQVLSPVENLITSLTEHISKENTPEPEIVTKSKPVVLADALSKNQEERKRQEVVKERDRHERNSSIDRELEIVRRQEEEEKRELKNRKHNDNHGEHYSVKDQYQDSRGHDPRDSRDQRESRDHHDSRDRRDDTYDAYYDKKARYGYKGAAPLRDPNRDQYHGDERYDRPRSRNSHYDGRPSSRQSRTETDSERPRSRQEYSRDPAYKDGRYSSASKGGYDYDYYNQQGYHDSRYYNQGYYHDSRYNSAYYDEYYRQVQGQDQGQYNEHYDKMMDRHYHPYYGYPSEYYSQGYEDDQYSQRSQSRGAHTPASLLEDQPDAYGYGARTSSRAGYDDYHRSHYDPYYGYRQGGYHYQDQGVTEETKPGRITPKKHTIPHMKVCFGPGGQLVKVLPNNPVYGQPATVEIHEVDELLQENMETEELKSFPGPVIRGDTHKNDVLAFCQRKARACAENINMIDRESAELIWKLLELLIKQNGTVMGTDIAELLLEGHEPTTAEYSMIGLKISQSMDNLDQELDDTTEVNASTFSVTDRSIINRGRSQEEATDRFRHLLLYGRKKDALECAMKRNLWGHALFLASKMDSRTHANVMIRFANTAMKMNDPLQTLYQLMSGRQPASVTSIANERWGDWRPHLAMILSNQGSKPDLDKKSIMSMGDTLASKGFLYASHFCYIMGQASFGSYFKKTAKLVLIGINQSLPLEEFTTNEAIQCTEIYEYAMSLGNPSFFLSNFQVFKFLYACRLAENGFPQEALQYFEVISRYIQRAPTFFQPTLVKLVYNLADRLKHFDPQRMHTADDQDQAWLLQLQKISQGFQDGSIRPLSGSVTPMGYGSTRASSESAEVAGLTRPGSDLMGQGQMDYNYQTGYTQQQGYGDRPDQSQSEVDGQTEGQTFVGQQQYNYNYPQTGQQTQEQSQGEQQAQQQYTEQQYTDQQQQQYNQEQHTNYNNYYQHGYVPNNTEAQQGDSGNQTMSAEVTSQYQGYMAATSDTGVPQLDGTYVAGSVQDQASVTQTHTHNTASQPYNPNIYSQTGESSQQQSITSDSSLDTEDDANQEQQTDFDYFGAATTQKIVAPRLRKRTTSETSQGSGNRSTYPGEQAKDDKARMPPPAAKTDPSKKQGSRLGGWFSKLLPKPKNEMKLPNDDKPSIVWDKDNEKWVNLDGTEEVSKPVAEPPKDSDIFKTPAVPATPESSSALGAPPSGNKFSRPKGRGARNQYVDVMNTSGSSTSSTTVPKSLFNVMPTSASSPAIFNPLGGSDQSDSKTDPQPQQSIAPPAEQNMNQSLTPGEDGKQTQAPNLTPGGPPMLFNPSQFKTGQQNAAPAGGPKLYNQRRVYPK</sequence>
<keyword evidence="5 6" id="KW-0931">ER-Golgi transport</keyword>
<feature type="compositionally biased region" description="Polar residues" evidence="7">
    <location>
        <begin position="35"/>
        <end position="76"/>
    </location>
</feature>
<feature type="compositionally biased region" description="Polar residues" evidence="7">
    <location>
        <begin position="2043"/>
        <end position="2063"/>
    </location>
</feature>
<dbReference type="GO" id="GO:0000139">
    <property type="term" value="C:Golgi membrane"/>
    <property type="evidence" value="ECO:0007669"/>
    <property type="project" value="UniProtKB-SubCell"/>
</dbReference>
<feature type="compositionally biased region" description="Polar residues" evidence="7">
    <location>
        <begin position="531"/>
        <end position="541"/>
    </location>
</feature>
<dbReference type="Gene3D" id="1.25.40.1030">
    <property type="match status" value="1"/>
</dbReference>
<feature type="compositionally biased region" description="Polar residues" evidence="7">
    <location>
        <begin position="550"/>
        <end position="561"/>
    </location>
</feature>
<keyword evidence="3 6" id="KW-0813">Transport</keyword>
<feature type="compositionally biased region" description="Polar residues" evidence="7">
    <location>
        <begin position="485"/>
        <end position="508"/>
    </location>
</feature>
<keyword evidence="11" id="KW-1185">Reference proteome</keyword>
<feature type="compositionally biased region" description="Polar residues" evidence="7">
    <location>
        <begin position="239"/>
        <end position="271"/>
    </location>
</feature>
<dbReference type="PANTHER" id="PTHR13402:SF6">
    <property type="entry name" value="SECRETORY 16, ISOFORM I"/>
    <property type="match status" value="1"/>
</dbReference>
<comment type="caution">
    <text evidence="10">The sequence shown here is derived from an EMBL/GenBank/DDBJ whole genome shotgun (WGS) entry which is preliminary data.</text>
</comment>
<evidence type="ECO:0000256" key="5">
    <source>
        <dbReference type="ARBA" id="ARBA00022892"/>
    </source>
</evidence>
<feature type="compositionally biased region" description="Low complexity" evidence="7">
    <location>
        <begin position="1687"/>
        <end position="1731"/>
    </location>
</feature>
<reference evidence="10 11" key="1">
    <citation type="journal article" date="2017" name="Nat. Ecol. Evol.">
        <title>Scallop genome provides insights into evolution of bilaterian karyotype and development.</title>
        <authorList>
            <person name="Wang S."/>
            <person name="Zhang J."/>
            <person name="Jiao W."/>
            <person name="Li J."/>
            <person name="Xun X."/>
            <person name="Sun Y."/>
            <person name="Guo X."/>
            <person name="Huan P."/>
            <person name="Dong B."/>
            <person name="Zhang L."/>
            <person name="Hu X."/>
            <person name="Sun X."/>
            <person name="Wang J."/>
            <person name="Zhao C."/>
            <person name="Wang Y."/>
            <person name="Wang D."/>
            <person name="Huang X."/>
            <person name="Wang R."/>
            <person name="Lv J."/>
            <person name="Li Y."/>
            <person name="Zhang Z."/>
            <person name="Liu B."/>
            <person name="Lu W."/>
            <person name="Hui Y."/>
            <person name="Liang J."/>
            <person name="Zhou Z."/>
            <person name="Hou R."/>
            <person name="Li X."/>
            <person name="Liu Y."/>
            <person name="Li H."/>
            <person name="Ning X."/>
            <person name="Lin Y."/>
            <person name="Zhao L."/>
            <person name="Xing Q."/>
            <person name="Dou J."/>
            <person name="Li Y."/>
            <person name="Mao J."/>
            <person name="Guo H."/>
            <person name="Dou H."/>
            <person name="Li T."/>
            <person name="Mu C."/>
            <person name="Jiang W."/>
            <person name="Fu Q."/>
            <person name="Fu X."/>
            <person name="Miao Y."/>
            <person name="Liu J."/>
            <person name="Yu Q."/>
            <person name="Li R."/>
            <person name="Liao H."/>
            <person name="Li X."/>
            <person name="Kong Y."/>
            <person name="Jiang Z."/>
            <person name="Chourrout D."/>
            <person name="Li R."/>
            <person name="Bao Z."/>
        </authorList>
    </citation>
    <scope>NUCLEOTIDE SEQUENCE [LARGE SCALE GENOMIC DNA]</scope>
    <source>
        <strain evidence="10 11">PY_sf001</strain>
    </source>
</reference>
<evidence type="ECO:0000256" key="2">
    <source>
        <dbReference type="ARBA" id="ARBA00005927"/>
    </source>
</evidence>
<dbReference type="GO" id="GO:0070971">
    <property type="term" value="C:endoplasmic reticulum exit site"/>
    <property type="evidence" value="ECO:0007669"/>
    <property type="project" value="TreeGrafter"/>
</dbReference>
<keyword evidence="6" id="KW-0472">Membrane</keyword>
<feature type="compositionally biased region" description="Basic and acidic residues" evidence="7">
    <location>
        <begin position="677"/>
        <end position="699"/>
    </location>
</feature>
<organism evidence="10 11">
    <name type="scientific">Mizuhopecten yessoensis</name>
    <name type="common">Japanese scallop</name>
    <name type="synonym">Patinopecten yessoensis</name>
    <dbReference type="NCBI Taxonomy" id="6573"/>
    <lineage>
        <taxon>Eukaryota</taxon>
        <taxon>Metazoa</taxon>
        <taxon>Spiralia</taxon>
        <taxon>Lophotrochozoa</taxon>
        <taxon>Mollusca</taxon>
        <taxon>Bivalvia</taxon>
        <taxon>Autobranchia</taxon>
        <taxon>Pteriomorphia</taxon>
        <taxon>Pectinida</taxon>
        <taxon>Pectinoidea</taxon>
        <taxon>Pectinidae</taxon>
        <taxon>Mizuhopecten</taxon>
    </lineage>
</organism>